<evidence type="ECO:0000313" key="3">
    <source>
        <dbReference type="Proteomes" id="UP000763557"/>
    </source>
</evidence>
<dbReference type="RefSeq" id="WP_173131226.1">
    <property type="nucleotide sequence ID" value="NZ_CBCSGW010000002.1"/>
</dbReference>
<keyword evidence="1" id="KW-0732">Signal</keyword>
<comment type="caution">
    <text evidence="2">The sequence shown here is derived from an EMBL/GenBank/DDBJ whole genome shotgun (WGS) entry which is preliminary data.</text>
</comment>
<feature type="chain" id="PRO_5045736094" description="DUF4352 domain-containing protein" evidence="1">
    <location>
        <begin position="23"/>
        <end position="182"/>
    </location>
</feature>
<reference evidence="2 3" key="1">
    <citation type="submission" date="2020-01" db="EMBL/GenBank/DDBJ databases">
        <title>Kibdelosporangium persica a novel Actinomycetes from a hot desert in Iran.</title>
        <authorList>
            <person name="Safaei N."/>
            <person name="Zaburannyi N."/>
            <person name="Mueller R."/>
            <person name="Wink J."/>
        </authorList>
    </citation>
    <scope>NUCLEOTIDE SEQUENCE [LARGE SCALE GENOMIC DNA]</scope>
    <source>
        <strain evidence="2 3">4NS15</strain>
    </source>
</reference>
<evidence type="ECO:0000313" key="2">
    <source>
        <dbReference type="EMBL" id="NRN66014.1"/>
    </source>
</evidence>
<evidence type="ECO:0008006" key="4">
    <source>
        <dbReference type="Google" id="ProtNLM"/>
    </source>
</evidence>
<dbReference type="PROSITE" id="PS51257">
    <property type="entry name" value="PROKAR_LIPOPROTEIN"/>
    <property type="match status" value="1"/>
</dbReference>
<sequence>MRTVGLAVAACVVVALATGCDAGVLNSASATGVSPAAAPSPAQPPDAIADRPAKFGERRVVAGSLMVTVLAPKSFVPGDTAYPRPPRAVAFEVALENQGNRTYRPAELVVRATNSEGVAVVPVVDKAQGYAGNVSADIEVPPGKSIRLTFAFAVPSGPVDLLVTVQPDIATAGDRAEFEGTA</sequence>
<evidence type="ECO:0000256" key="1">
    <source>
        <dbReference type="SAM" id="SignalP"/>
    </source>
</evidence>
<proteinExistence type="predicted"/>
<organism evidence="2 3">
    <name type="scientific">Kibdelosporangium persicum</name>
    <dbReference type="NCBI Taxonomy" id="2698649"/>
    <lineage>
        <taxon>Bacteria</taxon>
        <taxon>Bacillati</taxon>
        <taxon>Actinomycetota</taxon>
        <taxon>Actinomycetes</taxon>
        <taxon>Pseudonocardiales</taxon>
        <taxon>Pseudonocardiaceae</taxon>
        <taxon>Kibdelosporangium</taxon>
    </lineage>
</organism>
<dbReference type="Proteomes" id="UP000763557">
    <property type="component" value="Unassembled WGS sequence"/>
</dbReference>
<gene>
    <name evidence="2" type="ORF">GC106_32320</name>
</gene>
<feature type="signal peptide" evidence="1">
    <location>
        <begin position="1"/>
        <end position="22"/>
    </location>
</feature>
<accession>A0ABX2F4B6</accession>
<protein>
    <recommendedName>
        <fullName evidence="4">DUF4352 domain-containing protein</fullName>
    </recommendedName>
</protein>
<name>A0ABX2F4B6_9PSEU</name>
<dbReference type="EMBL" id="JAAATY010000008">
    <property type="protein sequence ID" value="NRN66014.1"/>
    <property type="molecule type" value="Genomic_DNA"/>
</dbReference>
<keyword evidence="3" id="KW-1185">Reference proteome</keyword>